<dbReference type="EMBL" id="JACIFP010000001">
    <property type="protein sequence ID" value="MBB4134801.1"/>
    <property type="molecule type" value="Genomic_DNA"/>
</dbReference>
<accession>A0A840ETB2</accession>
<sequence length="193" mass="20757">MPHIDLYAAHSLDAAASCDELAQLLAAQLEAIDQYDTVNRGRVETARRILGDQQRRAVYNSLLADPAAHIDEQVLASIASGTSSAPTLPPVSQQQHWAPVPQQYPTTPRAQPVSQPHPAQQPVVTRIVVVPAGIMPKQEMWADQWTVEVQDNGATLMLTAHGNGRSARKRHKAGESSNEGWFTGGLIGGAFGS</sequence>
<organism evidence="2 3">
    <name type="scientific">Gordonia humi</name>
    <dbReference type="NCBI Taxonomy" id="686429"/>
    <lineage>
        <taxon>Bacteria</taxon>
        <taxon>Bacillati</taxon>
        <taxon>Actinomycetota</taxon>
        <taxon>Actinomycetes</taxon>
        <taxon>Mycobacteriales</taxon>
        <taxon>Gordoniaceae</taxon>
        <taxon>Gordonia</taxon>
    </lineage>
</organism>
<comment type="caution">
    <text evidence="2">The sequence shown here is derived from an EMBL/GenBank/DDBJ whole genome shotgun (WGS) entry which is preliminary data.</text>
</comment>
<name>A0A840ETB2_9ACTN</name>
<protein>
    <submittedName>
        <fullName evidence="2">Uncharacterized protein</fullName>
    </submittedName>
</protein>
<keyword evidence="3" id="KW-1185">Reference proteome</keyword>
<dbReference type="Proteomes" id="UP000551501">
    <property type="component" value="Unassembled WGS sequence"/>
</dbReference>
<dbReference type="AlphaFoldDB" id="A0A840ETB2"/>
<evidence type="ECO:0000313" key="2">
    <source>
        <dbReference type="EMBL" id="MBB4134801.1"/>
    </source>
</evidence>
<evidence type="ECO:0000313" key="3">
    <source>
        <dbReference type="Proteomes" id="UP000551501"/>
    </source>
</evidence>
<feature type="compositionally biased region" description="Polar residues" evidence="1">
    <location>
        <begin position="85"/>
        <end position="96"/>
    </location>
</feature>
<feature type="region of interest" description="Disordered" evidence="1">
    <location>
        <begin position="85"/>
        <end position="119"/>
    </location>
</feature>
<proteinExistence type="predicted"/>
<gene>
    <name evidence="2" type="ORF">BKA16_001353</name>
</gene>
<evidence type="ECO:0000256" key="1">
    <source>
        <dbReference type="SAM" id="MobiDB-lite"/>
    </source>
</evidence>
<dbReference type="RefSeq" id="WP_183369919.1">
    <property type="nucleotide sequence ID" value="NZ_BAABHL010000037.1"/>
</dbReference>
<reference evidence="2 3" key="1">
    <citation type="submission" date="2020-08" db="EMBL/GenBank/DDBJ databases">
        <title>Sequencing the genomes of 1000 actinobacteria strains.</title>
        <authorList>
            <person name="Klenk H.-P."/>
        </authorList>
    </citation>
    <scope>NUCLEOTIDE SEQUENCE [LARGE SCALE GENOMIC DNA]</scope>
    <source>
        <strain evidence="2 3">DSM 45298</strain>
    </source>
</reference>
<feature type="compositionally biased region" description="Polar residues" evidence="1">
    <location>
        <begin position="103"/>
        <end position="118"/>
    </location>
</feature>